<dbReference type="Pfam" id="PF00356">
    <property type="entry name" value="LacI"/>
    <property type="match status" value="1"/>
</dbReference>
<dbReference type="PANTHER" id="PTHR30146:SF109">
    <property type="entry name" value="HTH-TYPE TRANSCRIPTIONAL REGULATOR GALS"/>
    <property type="match status" value="1"/>
</dbReference>
<dbReference type="CDD" id="cd01574">
    <property type="entry name" value="PBP1_LacI"/>
    <property type="match status" value="1"/>
</dbReference>
<feature type="domain" description="HTH lacI-type" evidence="4">
    <location>
        <begin position="7"/>
        <end position="61"/>
    </location>
</feature>
<dbReference type="InterPro" id="IPR028082">
    <property type="entry name" value="Peripla_BP_I"/>
</dbReference>
<dbReference type="PANTHER" id="PTHR30146">
    <property type="entry name" value="LACI-RELATED TRANSCRIPTIONAL REPRESSOR"/>
    <property type="match status" value="1"/>
</dbReference>
<dbReference type="InterPro" id="IPR046335">
    <property type="entry name" value="LacI/GalR-like_sensor"/>
</dbReference>
<dbReference type="PROSITE" id="PS50932">
    <property type="entry name" value="HTH_LACI_2"/>
    <property type="match status" value="1"/>
</dbReference>
<evidence type="ECO:0000256" key="1">
    <source>
        <dbReference type="ARBA" id="ARBA00023015"/>
    </source>
</evidence>
<dbReference type="Proteomes" id="UP001597391">
    <property type="component" value="Unassembled WGS sequence"/>
</dbReference>
<protein>
    <submittedName>
        <fullName evidence="5">LacI family DNA-binding transcriptional regulator</fullName>
    </submittedName>
</protein>
<sequence>MVTQRRPGMNDVARLAGVSHQTVSRVLNDHGNVRPETRDRVLHAIEELGYRRNLAARALVTQRSGTIGLITSGNALFGPQRAMVAIEEAAREAGFFLSLATIKRANAHRMSELLDHLLAQGVEGIVVIAQQQEVVEALHVFDAPVPVVAVAQPDTVPTGMLSVNLDQEAGARLAVRHLAELGHTEIAHISGPLDWSDARARLDGWKNECSVLGINPVPLIQGDWSSERGYAVGAELIRAGAPTAVFAANDMIALGLIRALAERGLRVPQDVSVVGVDDVPGASNFIPPLTTVHHRFATLGAAIMETLLSVIEGRSVADRVIAPQLVVRESTAPPRVNT</sequence>
<dbReference type="GO" id="GO:0003677">
    <property type="term" value="F:DNA binding"/>
    <property type="evidence" value="ECO:0007669"/>
    <property type="project" value="UniProtKB-KW"/>
</dbReference>
<comment type="caution">
    <text evidence="5">The sequence shown here is derived from an EMBL/GenBank/DDBJ whole genome shotgun (WGS) entry which is preliminary data.</text>
</comment>
<dbReference type="EMBL" id="JBHUOP010000002">
    <property type="protein sequence ID" value="MFD2839918.1"/>
    <property type="molecule type" value="Genomic_DNA"/>
</dbReference>
<dbReference type="CDD" id="cd01392">
    <property type="entry name" value="HTH_LacI"/>
    <property type="match status" value="1"/>
</dbReference>
<dbReference type="Gene3D" id="3.40.50.2300">
    <property type="match status" value="2"/>
</dbReference>
<dbReference type="Gene3D" id="1.10.260.40">
    <property type="entry name" value="lambda repressor-like DNA-binding domains"/>
    <property type="match status" value="1"/>
</dbReference>
<name>A0ABW5XDU2_9MICO</name>
<reference evidence="6" key="1">
    <citation type="journal article" date="2019" name="Int. J. Syst. Evol. Microbiol.">
        <title>The Global Catalogue of Microorganisms (GCM) 10K type strain sequencing project: providing services to taxonomists for standard genome sequencing and annotation.</title>
        <authorList>
            <consortium name="The Broad Institute Genomics Platform"/>
            <consortium name="The Broad Institute Genome Sequencing Center for Infectious Disease"/>
            <person name="Wu L."/>
            <person name="Ma J."/>
        </authorList>
    </citation>
    <scope>NUCLEOTIDE SEQUENCE [LARGE SCALE GENOMIC DNA]</scope>
    <source>
        <strain evidence="6">KCTC 33576</strain>
    </source>
</reference>
<evidence type="ECO:0000259" key="4">
    <source>
        <dbReference type="PROSITE" id="PS50932"/>
    </source>
</evidence>
<evidence type="ECO:0000313" key="6">
    <source>
        <dbReference type="Proteomes" id="UP001597391"/>
    </source>
</evidence>
<evidence type="ECO:0000256" key="2">
    <source>
        <dbReference type="ARBA" id="ARBA00023125"/>
    </source>
</evidence>
<dbReference type="SUPFAM" id="SSF47413">
    <property type="entry name" value="lambda repressor-like DNA-binding domains"/>
    <property type="match status" value="1"/>
</dbReference>
<keyword evidence="2 5" id="KW-0238">DNA-binding</keyword>
<dbReference type="SUPFAM" id="SSF53822">
    <property type="entry name" value="Periplasmic binding protein-like I"/>
    <property type="match status" value="1"/>
</dbReference>
<keyword evidence="3" id="KW-0804">Transcription</keyword>
<keyword evidence="6" id="KW-1185">Reference proteome</keyword>
<gene>
    <name evidence="5" type="ORF">ACFSYH_04955</name>
</gene>
<organism evidence="5 6">
    <name type="scientific">Populibacterium corticicola</name>
    <dbReference type="NCBI Taxonomy" id="1812826"/>
    <lineage>
        <taxon>Bacteria</taxon>
        <taxon>Bacillati</taxon>
        <taxon>Actinomycetota</taxon>
        <taxon>Actinomycetes</taxon>
        <taxon>Micrococcales</taxon>
        <taxon>Jonesiaceae</taxon>
        <taxon>Populibacterium</taxon>
    </lineage>
</organism>
<dbReference type="SMART" id="SM00354">
    <property type="entry name" value="HTH_LACI"/>
    <property type="match status" value="1"/>
</dbReference>
<dbReference type="InterPro" id="IPR010982">
    <property type="entry name" value="Lambda_DNA-bd_dom_sf"/>
</dbReference>
<dbReference type="Pfam" id="PF13377">
    <property type="entry name" value="Peripla_BP_3"/>
    <property type="match status" value="1"/>
</dbReference>
<evidence type="ECO:0000313" key="5">
    <source>
        <dbReference type="EMBL" id="MFD2839918.1"/>
    </source>
</evidence>
<dbReference type="InterPro" id="IPR000843">
    <property type="entry name" value="HTH_LacI"/>
</dbReference>
<dbReference type="PROSITE" id="PS00356">
    <property type="entry name" value="HTH_LACI_1"/>
    <property type="match status" value="1"/>
</dbReference>
<dbReference type="RefSeq" id="WP_377465509.1">
    <property type="nucleotide sequence ID" value="NZ_JBHUOP010000002.1"/>
</dbReference>
<accession>A0ABW5XDU2</accession>
<keyword evidence="1" id="KW-0805">Transcription regulation</keyword>
<evidence type="ECO:0000256" key="3">
    <source>
        <dbReference type="ARBA" id="ARBA00023163"/>
    </source>
</evidence>
<proteinExistence type="predicted"/>